<dbReference type="GeneID" id="303673872"/>
<keyword evidence="1" id="KW-0378">Hydrolase</keyword>
<dbReference type="EMBL" id="UFVS01000001">
    <property type="protein sequence ID" value="SUX44307.1"/>
    <property type="molecule type" value="Genomic_DNA"/>
</dbReference>
<keyword evidence="1" id="KW-0645">Protease</keyword>
<dbReference type="Gene3D" id="3.90.226.10">
    <property type="entry name" value="2-enoyl-CoA Hydratase, Chain A, domain 1"/>
    <property type="match status" value="1"/>
</dbReference>
<dbReference type="GO" id="GO:0006508">
    <property type="term" value="P:proteolysis"/>
    <property type="evidence" value="ECO:0007669"/>
    <property type="project" value="UniProtKB-KW"/>
</dbReference>
<name>A0A381FCQ1_9FLAO</name>
<dbReference type="RefSeq" id="WP_076562207.1">
    <property type="nucleotide sequence ID" value="NZ_CP033929.1"/>
</dbReference>
<dbReference type="OrthoDB" id="5480566at2"/>
<dbReference type="EMBL" id="FTMF01000014">
    <property type="protein sequence ID" value="SIR19320.1"/>
    <property type="molecule type" value="Genomic_DNA"/>
</dbReference>
<reference evidence="1 3" key="1">
    <citation type="submission" date="2017-01" db="EMBL/GenBank/DDBJ databases">
        <authorList>
            <person name="Varghese N."/>
            <person name="Submissions S."/>
        </authorList>
    </citation>
    <scope>NUCLEOTIDE SEQUENCE [LARGE SCALE GENOMIC DNA]</scope>
    <source>
        <strain evidence="1 3">ATCC 27950</strain>
    </source>
</reference>
<accession>A0A381FCQ1</accession>
<evidence type="ECO:0000313" key="4">
    <source>
        <dbReference type="Proteomes" id="UP000255231"/>
    </source>
</evidence>
<evidence type="ECO:0000313" key="3">
    <source>
        <dbReference type="Proteomes" id="UP000185725"/>
    </source>
</evidence>
<dbReference type="SUPFAM" id="SSF52096">
    <property type="entry name" value="ClpP/crotonase"/>
    <property type="match status" value="1"/>
</dbReference>
<protein>
    <submittedName>
        <fullName evidence="1">C-terminal processing protease CtpA/Prc, contains a PDZ domain</fullName>
    </submittedName>
    <submittedName>
        <fullName evidence="2">Peptidase family S41</fullName>
    </submittedName>
</protein>
<proteinExistence type="predicted"/>
<evidence type="ECO:0000313" key="1">
    <source>
        <dbReference type="EMBL" id="SIR19320.1"/>
    </source>
</evidence>
<evidence type="ECO:0000313" key="2">
    <source>
        <dbReference type="EMBL" id="SUX44307.1"/>
    </source>
</evidence>
<dbReference type="Proteomes" id="UP000185725">
    <property type="component" value="Unassembled WGS sequence"/>
</dbReference>
<keyword evidence="3" id="KW-1185">Reference proteome</keyword>
<dbReference type="AlphaFoldDB" id="A0A381FCQ1"/>
<dbReference type="GO" id="GO:0008233">
    <property type="term" value="F:peptidase activity"/>
    <property type="evidence" value="ECO:0007669"/>
    <property type="project" value="UniProtKB-KW"/>
</dbReference>
<dbReference type="KEGG" id="cil:EG358_09200"/>
<sequence length="402" mass="47281">MKKLILLKTRLKFFITSAIFFFSILKLGAQNLTAQQFVEDLEFLKKELPKRHKNLFAKISEEEFNQKIEQIAQKSKTLNNEIFEIELYKLIKEIGDEHTRIEPIYKTKFPINFDFFKEGIYVTKTDSLHSNLLYKKLNGVENKTTNEVIKDFRKIIKSDNQSYFEIYFQNFINNPRVLKGLKIIDSSTNANFILNQQKYLISSVQKHNFHEPFSKLLRYRNNDKYWYEIINDGNIIYFNYQDCSEQDNKPFTVFNDELFRDIDKHQPEKTILDLRNNSGGNSAILKPFLDKLSENYMNKKGSLYVLIGKKTFSSALMNAVDLKRNFNSILVGEPTSGNVNHYGETRGFRLPNSKITVGYSTKYWENWKGYSGPLLPDIKIKYSIKNLKKNIDEAIEYVKDAR</sequence>
<organism evidence="2 4">
    <name type="scientific">Chryseobacterium indoltheticum</name>
    <dbReference type="NCBI Taxonomy" id="254"/>
    <lineage>
        <taxon>Bacteria</taxon>
        <taxon>Pseudomonadati</taxon>
        <taxon>Bacteroidota</taxon>
        <taxon>Flavobacteriia</taxon>
        <taxon>Flavobacteriales</taxon>
        <taxon>Weeksellaceae</taxon>
        <taxon>Chryseobacterium group</taxon>
        <taxon>Chryseobacterium</taxon>
    </lineage>
</organism>
<dbReference type="Proteomes" id="UP000255231">
    <property type="component" value="Unassembled WGS sequence"/>
</dbReference>
<dbReference type="InterPro" id="IPR029045">
    <property type="entry name" value="ClpP/crotonase-like_dom_sf"/>
</dbReference>
<gene>
    <name evidence="2" type="ORF">NCTC13560_02458</name>
    <name evidence="1" type="ORF">SAMN05421682_11462</name>
</gene>
<reference evidence="2 4" key="2">
    <citation type="submission" date="2018-06" db="EMBL/GenBank/DDBJ databases">
        <authorList>
            <consortium name="Pathogen Informatics"/>
            <person name="Doyle S."/>
        </authorList>
    </citation>
    <scope>NUCLEOTIDE SEQUENCE [LARGE SCALE GENOMIC DNA]</scope>
    <source>
        <strain evidence="2 4">NCTC13560</strain>
    </source>
</reference>